<feature type="domain" description="DUF4116" evidence="1">
    <location>
        <begin position="412"/>
        <end position="457"/>
    </location>
</feature>
<organism evidence="2 3">
    <name type="scientific">Naegleria lovaniensis</name>
    <name type="common">Amoeba</name>
    <dbReference type="NCBI Taxonomy" id="51637"/>
    <lineage>
        <taxon>Eukaryota</taxon>
        <taxon>Discoba</taxon>
        <taxon>Heterolobosea</taxon>
        <taxon>Tetramitia</taxon>
        <taxon>Eutetramitia</taxon>
        <taxon>Vahlkampfiidae</taxon>
        <taxon>Naegleria</taxon>
    </lineage>
</organism>
<sequence length="536" mass="62659">MKNQILQDIHADLWIYHIFSNLRYLDFISIRLTCKTFYKYLENSPTSSSRYHAFKAFSKLVHNPRAQGYLFNISDHVGLMPYSRSQYSTPYYASRYSSMDWYYLNCEEFEYIIWMIPDHVLKRVWGNLTKKLIYKARVELSPNYDRQTSKFNDFLQTIRTWVKHKPQVYMIIREWVCERTDELELELTSDFQTMLSLIHVGGAPFQLAALSLKQDKEFVLKALDYVDISLKELSSELHYDYDIVLKAVQRDPTNYVYIPHQLKSNKILVLEMIRNAYKLKKPMSGLLSNKSFIEIFEKNVIPLHRSDCDVVELAIRQDPRALSYASESLKKNKPFIMLALSISSLCIAYAALDLTHDRDVCLLALRNAGPNKHIILRHINSLLYFDEDFLKECVTIDGLTLSYAPTVEMTKNKEIVRMALKQNGLALQYAHSSLRDDEEMVREAIEQDGESIMYASEACRNNPEIVRLALTRSKMALMYCSERLREDESTVMYAVSCHPSSFKFASEKLKQDSEFRQRLLNICPDMKFEEFGGRIL</sequence>
<evidence type="ECO:0000313" key="3">
    <source>
        <dbReference type="Proteomes" id="UP000816034"/>
    </source>
</evidence>
<comment type="caution">
    <text evidence="2">The sequence shown here is derived from an EMBL/GenBank/DDBJ whole genome shotgun (WGS) entry which is preliminary data.</text>
</comment>
<dbReference type="Pfam" id="PF13475">
    <property type="entry name" value="DUF4116"/>
    <property type="match status" value="3"/>
</dbReference>
<feature type="domain" description="DUF4116" evidence="1">
    <location>
        <begin position="240"/>
        <end position="275"/>
    </location>
</feature>
<dbReference type="GeneID" id="68102468"/>
<accession>A0AA88GJL2</accession>
<dbReference type="EMBL" id="PYSW02000039">
    <property type="protein sequence ID" value="KAG2375391.1"/>
    <property type="molecule type" value="Genomic_DNA"/>
</dbReference>
<proteinExistence type="predicted"/>
<feature type="domain" description="DUF4116" evidence="1">
    <location>
        <begin position="307"/>
        <end position="351"/>
    </location>
</feature>
<reference evidence="2 3" key="1">
    <citation type="journal article" date="2018" name="BMC Genomics">
        <title>The genome of Naegleria lovaniensis, the basis for a comparative approach to unravel pathogenicity factors of the human pathogenic amoeba N. fowleri.</title>
        <authorList>
            <person name="Liechti N."/>
            <person name="Schurch N."/>
            <person name="Bruggmann R."/>
            <person name="Wittwer M."/>
        </authorList>
    </citation>
    <scope>NUCLEOTIDE SEQUENCE [LARGE SCALE GENOMIC DNA]</scope>
    <source>
        <strain evidence="2 3">ATCC 30569</strain>
    </source>
</reference>
<evidence type="ECO:0000313" key="2">
    <source>
        <dbReference type="EMBL" id="KAG2375391.1"/>
    </source>
</evidence>
<dbReference type="RefSeq" id="XP_044544565.1">
    <property type="nucleotide sequence ID" value="XM_044685512.1"/>
</dbReference>
<gene>
    <name evidence="2" type="ORF">C9374_010014</name>
</gene>
<evidence type="ECO:0000259" key="1">
    <source>
        <dbReference type="Pfam" id="PF13475"/>
    </source>
</evidence>
<name>A0AA88GJL2_NAELO</name>
<dbReference type="Proteomes" id="UP000816034">
    <property type="component" value="Unassembled WGS sequence"/>
</dbReference>
<dbReference type="InterPro" id="IPR025197">
    <property type="entry name" value="DUF4116"/>
</dbReference>
<keyword evidence="3" id="KW-1185">Reference proteome</keyword>
<protein>
    <recommendedName>
        <fullName evidence="1">DUF4116 domain-containing protein</fullName>
    </recommendedName>
</protein>
<dbReference type="AlphaFoldDB" id="A0AA88GJL2"/>